<evidence type="ECO:0000256" key="2">
    <source>
        <dbReference type="ARBA" id="ARBA00022737"/>
    </source>
</evidence>
<keyword evidence="2" id="KW-0677">Repeat</keyword>
<evidence type="ECO:0000256" key="3">
    <source>
        <dbReference type="ARBA" id="ARBA00022837"/>
    </source>
</evidence>
<feature type="domain" description="EF-hand" evidence="4">
    <location>
        <begin position="114"/>
        <end position="149"/>
    </location>
</feature>
<comment type="caution">
    <text evidence="5">The sequence shown here is derived from an EMBL/GenBank/DDBJ whole genome shotgun (WGS) entry which is preliminary data.</text>
</comment>
<dbReference type="GO" id="GO:0005509">
    <property type="term" value="F:calcium ion binding"/>
    <property type="evidence" value="ECO:0007669"/>
    <property type="project" value="InterPro"/>
</dbReference>
<dbReference type="PROSITE" id="PS00018">
    <property type="entry name" value="EF_HAND_1"/>
    <property type="match status" value="3"/>
</dbReference>
<name>A0A0V1CXC4_TRIBR</name>
<dbReference type="EMBL" id="JYDI01000080">
    <property type="protein sequence ID" value="KRY53791.1"/>
    <property type="molecule type" value="Genomic_DNA"/>
</dbReference>
<dbReference type="STRING" id="45882.A0A0V1CXC4"/>
<feature type="domain" description="EF-hand" evidence="4">
    <location>
        <begin position="86"/>
        <end position="113"/>
    </location>
</feature>
<accession>A0A0V1CXC4</accession>
<evidence type="ECO:0000259" key="4">
    <source>
        <dbReference type="PROSITE" id="PS50222"/>
    </source>
</evidence>
<keyword evidence="1" id="KW-0479">Metal-binding</keyword>
<dbReference type="InterPro" id="IPR018247">
    <property type="entry name" value="EF_Hand_1_Ca_BS"/>
</dbReference>
<dbReference type="PANTHER" id="PTHR34524">
    <property type="entry name" value="CALCYPHOSIN"/>
    <property type="match status" value="1"/>
</dbReference>
<feature type="domain" description="EF-hand" evidence="4">
    <location>
        <begin position="150"/>
        <end position="185"/>
    </location>
</feature>
<proteinExistence type="predicted"/>
<dbReference type="PANTHER" id="PTHR34524:SF6">
    <property type="entry name" value="CALCYPHOSINE LIKE"/>
    <property type="match status" value="1"/>
</dbReference>
<dbReference type="Proteomes" id="UP000054653">
    <property type="component" value="Unassembled WGS sequence"/>
</dbReference>
<organism evidence="5 6">
    <name type="scientific">Trichinella britovi</name>
    <name type="common">Parasitic roundworm</name>
    <dbReference type="NCBI Taxonomy" id="45882"/>
    <lineage>
        <taxon>Eukaryota</taxon>
        <taxon>Metazoa</taxon>
        <taxon>Ecdysozoa</taxon>
        <taxon>Nematoda</taxon>
        <taxon>Enoplea</taxon>
        <taxon>Dorylaimia</taxon>
        <taxon>Trichinellida</taxon>
        <taxon>Trichinellidae</taxon>
        <taxon>Trichinella</taxon>
    </lineage>
</organism>
<dbReference type="OrthoDB" id="444540at2759"/>
<dbReference type="SUPFAM" id="SSF47473">
    <property type="entry name" value="EF-hand"/>
    <property type="match status" value="1"/>
</dbReference>
<dbReference type="Gene3D" id="1.10.238.10">
    <property type="entry name" value="EF-hand"/>
    <property type="match status" value="2"/>
</dbReference>
<evidence type="ECO:0000313" key="6">
    <source>
        <dbReference type="Proteomes" id="UP000054653"/>
    </source>
</evidence>
<dbReference type="CDD" id="cd00051">
    <property type="entry name" value="EFh"/>
    <property type="match status" value="1"/>
</dbReference>
<evidence type="ECO:0000256" key="1">
    <source>
        <dbReference type="ARBA" id="ARBA00022723"/>
    </source>
</evidence>
<keyword evidence="6" id="KW-1185">Reference proteome</keyword>
<dbReference type="PROSITE" id="PS50222">
    <property type="entry name" value="EF_HAND_2"/>
    <property type="match status" value="3"/>
</dbReference>
<dbReference type="SMART" id="SM00054">
    <property type="entry name" value="EFh"/>
    <property type="match status" value="3"/>
</dbReference>
<dbReference type="AlphaFoldDB" id="A0A0V1CXC4"/>
<sequence length="260" mass="29582">MVSIRSVVVGIHSIRRIVIIVHCHFVNFQTLSPNHRMAATERSEGQMRDTMNKLLSTSQDPMDKLRCQCLIRGCAGIKQFGRSLILFRIMDDNRDRKLNFAEFQKGVCDFGAQLTKDEITALFNKFDTNNSGSIDFDEFLIALRPPMSQSRLSIISLAFQKLDKNGNGVITVDDLKNVYTVSGNSKYITGEATEEEIFAEFLKTFEMNDHVDGIVTKEEFINYYAGVSASIDSDAYFDLMMRKAWKFAFFTANLLFRTIA</sequence>
<dbReference type="InterPro" id="IPR051581">
    <property type="entry name" value="Ca-bind"/>
</dbReference>
<reference evidence="5 6" key="1">
    <citation type="submission" date="2015-01" db="EMBL/GenBank/DDBJ databases">
        <title>Evolution of Trichinella species and genotypes.</title>
        <authorList>
            <person name="Korhonen P.K."/>
            <person name="Edoardo P."/>
            <person name="Giuseppe L.R."/>
            <person name="Gasser R.B."/>
        </authorList>
    </citation>
    <scope>NUCLEOTIDE SEQUENCE [LARGE SCALE GENOMIC DNA]</scope>
    <source>
        <strain evidence="5">ISS120</strain>
    </source>
</reference>
<dbReference type="Pfam" id="PF13499">
    <property type="entry name" value="EF-hand_7"/>
    <property type="match status" value="2"/>
</dbReference>
<dbReference type="InterPro" id="IPR011992">
    <property type="entry name" value="EF-hand-dom_pair"/>
</dbReference>
<protein>
    <submittedName>
        <fullName evidence="5">Calcyphosin-like protein</fullName>
    </submittedName>
</protein>
<gene>
    <name evidence="5" type="primary">Capsl</name>
    <name evidence="5" type="ORF">T03_13974</name>
</gene>
<dbReference type="OMA" id="VKMQRED"/>
<keyword evidence="3" id="KW-0106">Calcium</keyword>
<evidence type="ECO:0000313" key="5">
    <source>
        <dbReference type="EMBL" id="KRY53791.1"/>
    </source>
</evidence>
<dbReference type="InterPro" id="IPR002048">
    <property type="entry name" value="EF_hand_dom"/>
</dbReference>